<comment type="caution">
    <text evidence="1">The sequence shown here is derived from an EMBL/GenBank/DDBJ whole genome shotgun (WGS) entry which is preliminary data.</text>
</comment>
<evidence type="ECO:0000313" key="1">
    <source>
        <dbReference type="EMBL" id="MBW0465010.1"/>
    </source>
</evidence>
<organism evidence="1 2">
    <name type="scientific">Austropuccinia psidii MF-1</name>
    <dbReference type="NCBI Taxonomy" id="1389203"/>
    <lineage>
        <taxon>Eukaryota</taxon>
        <taxon>Fungi</taxon>
        <taxon>Dikarya</taxon>
        <taxon>Basidiomycota</taxon>
        <taxon>Pucciniomycotina</taxon>
        <taxon>Pucciniomycetes</taxon>
        <taxon>Pucciniales</taxon>
        <taxon>Sphaerophragmiaceae</taxon>
        <taxon>Austropuccinia</taxon>
    </lineage>
</organism>
<protein>
    <submittedName>
        <fullName evidence="1">Uncharacterized protein</fullName>
    </submittedName>
</protein>
<gene>
    <name evidence="1" type="ORF">O181_004725</name>
</gene>
<dbReference type="AlphaFoldDB" id="A0A9Q3GF45"/>
<accession>A0A9Q3GF45</accession>
<reference evidence="1" key="1">
    <citation type="submission" date="2021-03" db="EMBL/GenBank/DDBJ databases">
        <title>Draft genome sequence of rust myrtle Austropuccinia psidii MF-1, a brazilian biotype.</title>
        <authorList>
            <person name="Quecine M.C."/>
            <person name="Pachon D.M.R."/>
            <person name="Bonatelli M.L."/>
            <person name="Correr F.H."/>
            <person name="Franceschini L.M."/>
            <person name="Leite T.F."/>
            <person name="Margarido G.R.A."/>
            <person name="Almeida C.A."/>
            <person name="Ferrarezi J.A."/>
            <person name="Labate C.A."/>
        </authorList>
    </citation>
    <scope>NUCLEOTIDE SEQUENCE</scope>
    <source>
        <strain evidence="1">MF-1</strain>
    </source>
</reference>
<dbReference type="EMBL" id="AVOT02000932">
    <property type="protein sequence ID" value="MBW0465010.1"/>
    <property type="molecule type" value="Genomic_DNA"/>
</dbReference>
<sequence>MGKEVPSTEKAVEEDSPVPVKIILKARNIKINGKDHLKYLVRLKNQEEYKESCLPEYNRADGQIHLRSMEDLHL</sequence>
<name>A0A9Q3GF45_9BASI</name>
<proteinExistence type="predicted"/>
<keyword evidence="2" id="KW-1185">Reference proteome</keyword>
<evidence type="ECO:0000313" key="2">
    <source>
        <dbReference type="Proteomes" id="UP000765509"/>
    </source>
</evidence>
<dbReference type="Proteomes" id="UP000765509">
    <property type="component" value="Unassembled WGS sequence"/>
</dbReference>